<evidence type="ECO:0000259" key="1">
    <source>
        <dbReference type="Pfam" id="PF00535"/>
    </source>
</evidence>
<dbReference type="InterPro" id="IPR001173">
    <property type="entry name" value="Glyco_trans_2-like"/>
</dbReference>
<dbReference type="Proteomes" id="UP000229497">
    <property type="component" value="Unassembled WGS sequence"/>
</dbReference>
<dbReference type="InterPro" id="IPR029044">
    <property type="entry name" value="Nucleotide-diphossugar_trans"/>
</dbReference>
<accession>A0A2H0KKW3</accession>
<feature type="non-terminal residue" evidence="2">
    <location>
        <position position="304"/>
    </location>
</feature>
<evidence type="ECO:0000313" key="3">
    <source>
        <dbReference type="Proteomes" id="UP000229497"/>
    </source>
</evidence>
<dbReference type="SUPFAM" id="SSF53448">
    <property type="entry name" value="Nucleotide-diphospho-sugar transferases"/>
    <property type="match status" value="1"/>
</dbReference>
<dbReference type="Gene3D" id="3.90.550.10">
    <property type="entry name" value="Spore Coat Polysaccharide Biosynthesis Protein SpsA, Chain A"/>
    <property type="match status" value="1"/>
</dbReference>
<reference evidence="2 3" key="1">
    <citation type="submission" date="2017-09" db="EMBL/GenBank/DDBJ databases">
        <title>Depth-based differentiation of microbial function through sediment-hosted aquifers and enrichment of novel symbionts in the deep terrestrial subsurface.</title>
        <authorList>
            <person name="Probst A.J."/>
            <person name="Ladd B."/>
            <person name="Jarett J.K."/>
            <person name="Geller-Mcgrath D.E."/>
            <person name="Sieber C.M."/>
            <person name="Emerson J.B."/>
            <person name="Anantharaman K."/>
            <person name="Thomas B.C."/>
            <person name="Malmstrom R."/>
            <person name="Stieglmeier M."/>
            <person name="Klingl A."/>
            <person name="Woyke T."/>
            <person name="Ryan C.M."/>
            <person name="Banfield J.F."/>
        </authorList>
    </citation>
    <scope>NUCLEOTIDE SEQUENCE [LARGE SCALE GENOMIC DNA]</scope>
    <source>
        <strain evidence="2">CG11_big_fil_rev_8_21_14_0_20_37_16</strain>
    </source>
</reference>
<gene>
    <name evidence="2" type="ORF">COV87_00850</name>
</gene>
<dbReference type="EMBL" id="PCVK01000026">
    <property type="protein sequence ID" value="PIQ71892.1"/>
    <property type="molecule type" value="Genomic_DNA"/>
</dbReference>
<dbReference type="PANTHER" id="PTHR43630:SF2">
    <property type="entry name" value="GLYCOSYLTRANSFERASE"/>
    <property type="match status" value="1"/>
</dbReference>
<comment type="caution">
    <text evidence="2">The sequence shown here is derived from an EMBL/GenBank/DDBJ whole genome shotgun (WGS) entry which is preliminary data.</text>
</comment>
<feature type="domain" description="Glycosyltransferase 2-like" evidence="1">
    <location>
        <begin position="5"/>
        <end position="110"/>
    </location>
</feature>
<proteinExistence type="predicted"/>
<sequence length="304" mass="34949">MKKLSLALATYNEELNIVDCIKSCKGLVDEVVVVDGSSTDNTASLALTEGATVIRTQNLPMFHINKQKAIEACASEWILQLDADERVTPELAAEVRQIIQMTNEEINKYQENLKEKKLFERHQKLVMKHVTCNTQHKKQDKENVTCYMLHATCKYNAFFIPRLNYFLGGYLRSGGVYPDGVIRLIRKGKAYLPCRSVHELIEVEGRTGWLANPLIHKDSPTFQRYLERNSRYIDYLVEELKAESLKLKAKNKGFQLSTFSFRLLQGIDWIIIKPIVTFFSLLIRHKGILDGWRGVVFAFFSAIR</sequence>
<dbReference type="Pfam" id="PF00535">
    <property type="entry name" value="Glycos_transf_2"/>
    <property type="match status" value="1"/>
</dbReference>
<organism evidence="2 3">
    <name type="scientific">Candidatus Roizmanbacteria bacterium CG11_big_fil_rev_8_21_14_0_20_37_16</name>
    <dbReference type="NCBI Taxonomy" id="1974857"/>
    <lineage>
        <taxon>Bacteria</taxon>
        <taxon>Candidatus Roizmaniibacteriota</taxon>
    </lineage>
</organism>
<dbReference type="AlphaFoldDB" id="A0A2H0KKW3"/>
<dbReference type="CDD" id="cd02511">
    <property type="entry name" value="Beta4Glucosyltransferase"/>
    <property type="match status" value="1"/>
</dbReference>
<protein>
    <recommendedName>
        <fullName evidence="1">Glycosyltransferase 2-like domain-containing protein</fullName>
    </recommendedName>
</protein>
<evidence type="ECO:0000313" key="2">
    <source>
        <dbReference type="EMBL" id="PIQ71892.1"/>
    </source>
</evidence>
<dbReference type="PANTHER" id="PTHR43630">
    <property type="entry name" value="POLY-BETA-1,6-N-ACETYL-D-GLUCOSAMINE SYNTHASE"/>
    <property type="match status" value="1"/>
</dbReference>
<name>A0A2H0KKW3_9BACT</name>